<dbReference type="PANTHER" id="PTHR45527">
    <property type="entry name" value="NONRIBOSOMAL PEPTIDE SYNTHETASE"/>
    <property type="match status" value="1"/>
</dbReference>
<dbReference type="InterPro" id="IPR020845">
    <property type="entry name" value="AMP-binding_CS"/>
</dbReference>
<evidence type="ECO:0000259" key="1">
    <source>
        <dbReference type="Pfam" id="PF00501"/>
    </source>
</evidence>
<dbReference type="InterPro" id="IPR000873">
    <property type="entry name" value="AMP-dep_synth/lig_dom"/>
</dbReference>
<dbReference type="Gene3D" id="3.30.300.30">
    <property type="match status" value="1"/>
</dbReference>
<proteinExistence type="predicted"/>
<reference evidence="3 4" key="2">
    <citation type="submission" date="2019-09" db="EMBL/GenBank/DDBJ databases">
        <authorList>
            <person name="Jin C."/>
        </authorList>
    </citation>
    <scope>NUCLEOTIDE SEQUENCE [LARGE SCALE GENOMIC DNA]</scope>
    <source>
        <strain evidence="3 4">AN110305</strain>
    </source>
</reference>
<feature type="domain" description="AMP-dependent synthetase/ligase" evidence="1">
    <location>
        <begin position="9"/>
        <end position="350"/>
    </location>
</feature>
<dbReference type="GO" id="GO:0005737">
    <property type="term" value="C:cytoplasm"/>
    <property type="evidence" value="ECO:0007669"/>
    <property type="project" value="TreeGrafter"/>
</dbReference>
<name>A0A5B2WRM1_9PSEU</name>
<reference evidence="3 4" key="1">
    <citation type="submission" date="2019-09" db="EMBL/GenBank/DDBJ databases">
        <title>Goodfellowia gen. nov., a new genus of the Pseudonocardineae related to Actinoalloteichus, containing Goodfellowia coeruleoviolacea gen. nov., comb. nov. gen. nov., comb. nov.</title>
        <authorList>
            <person name="Labeda D."/>
        </authorList>
    </citation>
    <scope>NUCLEOTIDE SEQUENCE [LARGE SCALE GENOMIC DNA]</scope>
    <source>
        <strain evidence="3 4">AN110305</strain>
    </source>
</reference>
<feature type="domain" description="AMP-binding enzyme C-terminal" evidence="2">
    <location>
        <begin position="408"/>
        <end position="482"/>
    </location>
</feature>
<evidence type="ECO:0000259" key="2">
    <source>
        <dbReference type="Pfam" id="PF13193"/>
    </source>
</evidence>
<accession>A0A5B2WRM1</accession>
<protein>
    <submittedName>
        <fullName evidence="3">AMP-binding protein</fullName>
    </submittedName>
</protein>
<dbReference type="OrthoDB" id="3243414at2"/>
<keyword evidence="4" id="KW-1185">Reference proteome</keyword>
<dbReference type="GO" id="GO:0044550">
    <property type="term" value="P:secondary metabolite biosynthetic process"/>
    <property type="evidence" value="ECO:0007669"/>
    <property type="project" value="TreeGrafter"/>
</dbReference>
<comment type="caution">
    <text evidence="3">The sequence shown here is derived from an EMBL/GenBank/DDBJ whole genome shotgun (WGS) entry which is preliminary data.</text>
</comment>
<dbReference type="Pfam" id="PF13193">
    <property type="entry name" value="AMP-binding_C"/>
    <property type="match status" value="1"/>
</dbReference>
<dbReference type="InterPro" id="IPR045851">
    <property type="entry name" value="AMP-bd_C_sf"/>
</dbReference>
<gene>
    <name evidence="3" type="ORF">F0L68_29830</name>
</gene>
<dbReference type="GO" id="GO:0031177">
    <property type="term" value="F:phosphopantetheine binding"/>
    <property type="evidence" value="ECO:0007669"/>
    <property type="project" value="TreeGrafter"/>
</dbReference>
<dbReference type="PANTHER" id="PTHR45527:SF1">
    <property type="entry name" value="FATTY ACID SYNTHASE"/>
    <property type="match status" value="1"/>
</dbReference>
<dbReference type="RefSeq" id="WP_149853182.1">
    <property type="nucleotide sequence ID" value="NZ_VUOB01000060.1"/>
</dbReference>
<organism evidence="3 4">
    <name type="scientific">Solihabitans fulvus</name>
    <dbReference type="NCBI Taxonomy" id="1892852"/>
    <lineage>
        <taxon>Bacteria</taxon>
        <taxon>Bacillati</taxon>
        <taxon>Actinomycetota</taxon>
        <taxon>Actinomycetes</taxon>
        <taxon>Pseudonocardiales</taxon>
        <taxon>Pseudonocardiaceae</taxon>
        <taxon>Solihabitans</taxon>
    </lineage>
</organism>
<dbReference type="PROSITE" id="PS00455">
    <property type="entry name" value="AMP_BINDING"/>
    <property type="match status" value="1"/>
</dbReference>
<dbReference type="Pfam" id="PF00501">
    <property type="entry name" value="AMP-binding"/>
    <property type="match status" value="1"/>
</dbReference>
<dbReference type="InterPro" id="IPR042099">
    <property type="entry name" value="ANL_N_sf"/>
</dbReference>
<evidence type="ECO:0000313" key="4">
    <source>
        <dbReference type="Proteomes" id="UP000323454"/>
    </source>
</evidence>
<dbReference type="Proteomes" id="UP000323454">
    <property type="component" value="Unassembled WGS sequence"/>
</dbReference>
<evidence type="ECO:0000313" key="3">
    <source>
        <dbReference type="EMBL" id="KAA2254633.1"/>
    </source>
</evidence>
<dbReference type="SUPFAM" id="SSF56801">
    <property type="entry name" value="Acetyl-CoA synthetase-like"/>
    <property type="match status" value="1"/>
</dbReference>
<dbReference type="AlphaFoldDB" id="A0A5B2WRM1"/>
<sequence>MSLVEALVETLERNADAVAVVDHERRLTYAELDRLSTEVAGGLSRHGVARGDVLCVYSSRNWWRCAALLGAWRIGATVLGIDPGQPDERVRKILVGAGASLLVRGDEAPEVSLGVPEVTFAGLRGDSHGDVTGGDLLYVIPTSGTTGDPKCVAVPPVVMANLGGWVAQRWQYDVPPHTLHAASVEFDVVYEEMVATWLAGASLVVVDDQERRDPFELIPIIRANQVARLFVPVATLHALAMVAAVDDAELPALREIVTAGEQLVINEEVRSFCAGRDVALINEYGPSETAVVTAYRLTGDPGTWPDRPPIGGAVAGAELFGLIDGRLRPFEPGEVGELVVAGECVALGYLGDDDLTSRKFRALAPRDGHQRRCYLTGDLVRFDGQWLHFLSRVDGQLKVRGYRVEPGEIEAVLHRVRGVRVAAVVGIRRSGTVRLVAYYVREQQTAVTEEALRAACAGALPEYMVPDQFVELPDLPLTGNGKVDRKELGAMV</sequence>
<dbReference type="Gene3D" id="3.40.50.12780">
    <property type="entry name" value="N-terminal domain of ligase-like"/>
    <property type="match status" value="1"/>
</dbReference>
<dbReference type="InterPro" id="IPR025110">
    <property type="entry name" value="AMP-bd_C"/>
</dbReference>
<dbReference type="GO" id="GO:0043041">
    <property type="term" value="P:amino acid activation for nonribosomal peptide biosynthetic process"/>
    <property type="evidence" value="ECO:0007669"/>
    <property type="project" value="TreeGrafter"/>
</dbReference>
<dbReference type="EMBL" id="VUOB01000060">
    <property type="protein sequence ID" value="KAA2254633.1"/>
    <property type="molecule type" value="Genomic_DNA"/>
</dbReference>